<dbReference type="Proteomes" id="UP000009169">
    <property type="component" value="Unassembled WGS sequence"/>
</dbReference>
<dbReference type="Gene3D" id="3.30.420.40">
    <property type="match status" value="3"/>
</dbReference>
<dbReference type="CDD" id="cd10170">
    <property type="entry name" value="ASKHA_NBD_HSP70"/>
    <property type="match status" value="1"/>
</dbReference>
<evidence type="ECO:0000313" key="1">
    <source>
        <dbReference type="EMBL" id="EGE06682.1"/>
    </source>
</evidence>
<dbReference type="VEuPathDB" id="FungiDB:TEQG_05676"/>
<dbReference type="Gene3D" id="3.90.640.10">
    <property type="entry name" value="Actin, Chain A, domain 4"/>
    <property type="match status" value="1"/>
</dbReference>
<dbReference type="EMBL" id="DS995750">
    <property type="protein sequence ID" value="EGE06682.1"/>
    <property type="molecule type" value="Genomic_DNA"/>
</dbReference>
<dbReference type="PANTHER" id="PTHR14187">
    <property type="entry name" value="ALPHA KINASE/ELONGATION FACTOR 2 KINASE"/>
    <property type="match status" value="1"/>
</dbReference>
<reference evidence="2" key="1">
    <citation type="journal article" date="2012" name="MBio">
        <title>Comparative genome analysis of Trichophyton rubrum and related dermatophytes reveals candidate genes involved in infection.</title>
        <authorList>
            <person name="Martinez D.A."/>
            <person name="Oliver B.G."/>
            <person name="Graeser Y."/>
            <person name="Goldberg J.M."/>
            <person name="Li W."/>
            <person name="Martinez-Rossi N.M."/>
            <person name="Monod M."/>
            <person name="Shelest E."/>
            <person name="Barton R.C."/>
            <person name="Birch E."/>
            <person name="Brakhage A.A."/>
            <person name="Chen Z."/>
            <person name="Gurr S.J."/>
            <person name="Heiman D."/>
            <person name="Heitman J."/>
            <person name="Kosti I."/>
            <person name="Rossi A."/>
            <person name="Saif S."/>
            <person name="Samalova M."/>
            <person name="Saunders C.W."/>
            <person name="Shea T."/>
            <person name="Summerbell R.C."/>
            <person name="Xu J."/>
            <person name="Young S."/>
            <person name="Zeng Q."/>
            <person name="Birren B.W."/>
            <person name="Cuomo C.A."/>
            <person name="White T.C."/>
        </authorList>
    </citation>
    <scope>NUCLEOTIDE SEQUENCE [LARGE SCALE GENOMIC DNA]</scope>
    <source>
        <strain evidence="2">ATCC MYA-4606 / CBS 127.97</strain>
    </source>
</reference>
<protein>
    <submittedName>
        <fullName evidence="1">Hsp70-like protein</fullName>
    </submittedName>
</protein>
<proteinExistence type="predicted"/>
<dbReference type="OrthoDB" id="2963168at2759"/>
<name>F2PXR4_TRIEC</name>
<dbReference type="InterPro" id="IPR043129">
    <property type="entry name" value="ATPase_NBD"/>
</dbReference>
<dbReference type="PANTHER" id="PTHR14187:SF81">
    <property type="entry name" value="HSP70 FAMILY PROTEIN (AFU_ORTHOLOGUE AFUA_4G14040)"/>
    <property type="match status" value="1"/>
</dbReference>
<dbReference type="eggNOG" id="KOG0101">
    <property type="taxonomic scope" value="Eukaryota"/>
</dbReference>
<dbReference type="AlphaFoldDB" id="F2PXR4"/>
<keyword evidence="2" id="KW-1185">Reference proteome</keyword>
<organism evidence="1 2">
    <name type="scientific">Trichophyton equinum (strain ATCC MYA-4606 / CBS 127.97)</name>
    <name type="common">Horse ringworm fungus</name>
    <dbReference type="NCBI Taxonomy" id="559882"/>
    <lineage>
        <taxon>Eukaryota</taxon>
        <taxon>Fungi</taxon>
        <taxon>Dikarya</taxon>
        <taxon>Ascomycota</taxon>
        <taxon>Pezizomycotina</taxon>
        <taxon>Eurotiomycetes</taxon>
        <taxon>Eurotiomycetidae</taxon>
        <taxon>Onygenales</taxon>
        <taxon>Arthrodermataceae</taxon>
        <taxon>Trichophyton</taxon>
    </lineage>
</organism>
<dbReference type="SUPFAM" id="SSF53067">
    <property type="entry name" value="Actin-like ATPase domain"/>
    <property type="match status" value="1"/>
</dbReference>
<dbReference type="HOGENOM" id="CLU_009958_6_5_1"/>
<accession>F2PXR4</accession>
<evidence type="ECO:0000313" key="2">
    <source>
        <dbReference type="Proteomes" id="UP000009169"/>
    </source>
</evidence>
<gene>
    <name evidence="1" type="ORF">TEQG_05676</name>
</gene>
<sequence length="550" mass="61301">MKDSDSLDTGSRHKIIVGVDYGTTYSGVSWAESTKTRLEDINVINTWPGHRDSTWKVPSRIAYASENKNKIPADQWGFQVSPNLMCYSWTKLLLDKSAQLTGYDDPSLKDLFGSGLMSLPKGKSAQSVIEDYFETREKDGSRCFQCHPNGDIFDDAGDLVRPSPVSHSEGRRAADSPVRGIPDIRCAGGTVDITTYIVLKSEPRLEFEELCVGIGGKCGSTYIDRNFNQWMQETFGEEYTSVPMRLRGPGSRFMNSFESAKRNFGGPNDDRGVEVGPIRMDVGPSVHYDDDELVVKLSKYDMQRLFDPVVKEVIALVKSQVKAAEKKKKRIDRLILVGGFGDSDYLNTKLGEWCKGKNIGSVTCPPDCQAAIVKGACLRGLEGLKPVITHSRAHYGWSWGKRFRKGIDPEANAYTDPLTGEKMCSGRMEWVIPKGKRLDENFKMKADIQSTFKLGQPLNENITMFSCTMDEPPEREDHHRVVKVGEICPAFSTSTFNDFQTRKSTSDGQTYHRFNYTIEVNFRSKGGILSFAATSEGKVIADAALGLLED</sequence>